<keyword evidence="2" id="KW-0732">Signal</keyword>
<sequence length="244" mass="25265">MTGERSTGLVAAMLLLASFLPVATAQTPTADLPTGLPASCTPLATLLSEYPPPNDGRVVDDALNNGLNELFTRFEATVTASTTVNRTSFCDFIISTQIPSATPSATSALSSYISAAGIWLEDHGLEEAESLHSGDCERVVQSDEDELARGRLDFVIAFGPCYELLGWDQRAAASSGATTTDASSTLTVAPTATPSKSESTQATPSPTGESSEVDTSPPSAGSRRVADAFVILGTTVCVILLLSS</sequence>
<organism evidence="3 4">
    <name type="scientific">Xylaria grammica</name>
    <dbReference type="NCBI Taxonomy" id="363999"/>
    <lineage>
        <taxon>Eukaryota</taxon>
        <taxon>Fungi</taxon>
        <taxon>Dikarya</taxon>
        <taxon>Ascomycota</taxon>
        <taxon>Pezizomycotina</taxon>
        <taxon>Sordariomycetes</taxon>
        <taxon>Xylariomycetidae</taxon>
        <taxon>Xylariales</taxon>
        <taxon>Xylariaceae</taxon>
        <taxon>Xylaria</taxon>
    </lineage>
</organism>
<dbReference type="AlphaFoldDB" id="A0A439D4L2"/>
<gene>
    <name evidence="3" type="ORF">EKO27_g5780</name>
</gene>
<evidence type="ECO:0000313" key="3">
    <source>
        <dbReference type="EMBL" id="RWA09324.1"/>
    </source>
</evidence>
<feature type="compositionally biased region" description="Polar residues" evidence="1">
    <location>
        <begin position="190"/>
        <end position="219"/>
    </location>
</feature>
<accession>A0A439D4L2</accession>
<dbReference type="Proteomes" id="UP000286045">
    <property type="component" value="Unassembled WGS sequence"/>
</dbReference>
<comment type="caution">
    <text evidence="3">The sequence shown here is derived from an EMBL/GenBank/DDBJ whole genome shotgun (WGS) entry which is preliminary data.</text>
</comment>
<feature type="compositionally biased region" description="Low complexity" evidence="1">
    <location>
        <begin position="178"/>
        <end position="189"/>
    </location>
</feature>
<feature type="signal peptide" evidence="2">
    <location>
        <begin position="1"/>
        <end position="25"/>
    </location>
</feature>
<protein>
    <submittedName>
        <fullName evidence="3">Uncharacterized protein</fullName>
    </submittedName>
</protein>
<evidence type="ECO:0000313" key="4">
    <source>
        <dbReference type="Proteomes" id="UP000286045"/>
    </source>
</evidence>
<feature type="region of interest" description="Disordered" evidence="1">
    <location>
        <begin position="178"/>
        <end position="220"/>
    </location>
</feature>
<dbReference type="EMBL" id="RYZI01000159">
    <property type="protein sequence ID" value="RWA09324.1"/>
    <property type="molecule type" value="Genomic_DNA"/>
</dbReference>
<name>A0A439D4L2_9PEZI</name>
<evidence type="ECO:0000256" key="1">
    <source>
        <dbReference type="SAM" id="MobiDB-lite"/>
    </source>
</evidence>
<reference evidence="3 4" key="1">
    <citation type="submission" date="2018-12" db="EMBL/GenBank/DDBJ databases">
        <title>Draft genome sequence of Xylaria grammica IHI A82.</title>
        <authorList>
            <person name="Buettner E."/>
            <person name="Kellner H."/>
        </authorList>
    </citation>
    <scope>NUCLEOTIDE SEQUENCE [LARGE SCALE GENOMIC DNA]</scope>
    <source>
        <strain evidence="3 4">IHI A82</strain>
    </source>
</reference>
<feature type="chain" id="PRO_5019219455" evidence="2">
    <location>
        <begin position="26"/>
        <end position="244"/>
    </location>
</feature>
<proteinExistence type="predicted"/>
<evidence type="ECO:0000256" key="2">
    <source>
        <dbReference type="SAM" id="SignalP"/>
    </source>
</evidence>
<keyword evidence="4" id="KW-1185">Reference proteome</keyword>